<comment type="caution">
    <text evidence="3">The sequence shown here is derived from an EMBL/GenBank/DDBJ whole genome shotgun (WGS) entry which is preliminary data.</text>
</comment>
<dbReference type="Pfam" id="PF13456">
    <property type="entry name" value="RVT_3"/>
    <property type="match status" value="1"/>
</dbReference>
<dbReference type="Pfam" id="PF13966">
    <property type="entry name" value="zf-RVT"/>
    <property type="match status" value="1"/>
</dbReference>
<sequence length="305" mass="34913">MFGVHCTKEVFPDTIGWAHCTKGVFSVKSFWRCLEGGYPGEPSDHKAIWQGFCPPKIEVFVWQLLHGRILVRQALYNFTLLLRTNLDYPFCQDNVETLDHVFLNFMWSWKIWHRCMKWWDVSSYFSGRFGKRGIASFSRMARPILIKQWTWCSFRVAWCFKLYDVGSTDPITYMLLNFKDYCTDATKFKSPGIGGVLRDNRGKILCIFKANVGIQDAIIAEFLAIAKACALCAPNSTLDGNIICFVTDSKVAISWINYGGIGSVKHILIIYDIPGYLNSLTQAQVAFGPRAFNFLADSLEKVVWW</sequence>
<dbReference type="InterPro" id="IPR053151">
    <property type="entry name" value="RNase_H-like"/>
</dbReference>
<feature type="domain" description="RNase H type-1" evidence="1">
    <location>
        <begin position="192"/>
        <end position="299"/>
    </location>
</feature>
<dbReference type="SUPFAM" id="SSF53098">
    <property type="entry name" value="Ribonuclease H-like"/>
    <property type="match status" value="1"/>
</dbReference>
<evidence type="ECO:0008006" key="5">
    <source>
        <dbReference type="Google" id="ProtNLM"/>
    </source>
</evidence>
<gene>
    <name evidence="3" type="ORF">Dsin_024451</name>
</gene>
<dbReference type="AlphaFoldDB" id="A0AAE0DW99"/>
<dbReference type="GO" id="GO:0004523">
    <property type="term" value="F:RNA-DNA hybrid ribonuclease activity"/>
    <property type="evidence" value="ECO:0007669"/>
    <property type="project" value="InterPro"/>
</dbReference>
<dbReference type="InterPro" id="IPR044730">
    <property type="entry name" value="RNase_H-like_dom_plant"/>
</dbReference>
<dbReference type="CDD" id="cd06222">
    <property type="entry name" value="RNase_H_like"/>
    <property type="match status" value="1"/>
</dbReference>
<evidence type="ECO:0000259" key="1">
    <source>
        <dbReference type="Pfam" id="PF13456"/>
    </source>
</evidence>
<name>A0AAE0DW99_9ROSI</name>
<dbReference type="Gene3D" id="3.30.420.10">
    <property type="entry name" value="Ribonuclease H-like superfamily/Ribonuclease H"/>
    <property type="match status" value="1"/>
</dbReference>
<reference evidence="3" key="1">
    <citation type="journal article" date="2023" name="Plant J.">
        <title>Genome sequences and population genomics provide insights into the demographic history, inbreeding, and mutation load of two 'living fossil' tree species of Dipteronia.</title>
        <authorList>
            <person name="Feng Y."/>
            <person name="Comes H.P."/>
            <person name="Chen J."/>
            <person name="Zhu S."/>
            <person name="Lu R."/>
            <person name="Zhang X."/>
            <person name="Li P."/>
            <person name="Qiu J."/>
            <person name="Olsen K.M."/>
            <person name="Qiu Y."/>
        </authorList>
    </citation>
    <scope>NUCLEOTIDE SEQUENCE</scope>
    <source>
        <strain evidence="3">NBL</strain>
    </source>
</reference>
<feature type="domain" description="Reverse transcriptase zinc-binding" evidence="2">
    <location>
        <begin position="25"/>
        <end position="112"/>
    </location>
</feature>
<proteinExistence type="predicted"/>
<accession>A0AAE0DW99</accession>
<dbReference type="InterPro" id="IPR036397">
    <property type="entry name" value="RNaseH_sf"/>
</dbReference>
<dbReference type="PANTHER" id="PTHR47723">
    <property type="entry name" value="OS05G0353850 PROTEIN"/>
    <property type="match status" value="1"/>
</dbReference>
<dbReference type="InterPro" id="IPR002156">
    <property type="entry name" value="RNaseH_domain"/>
</dbReference>
<evidence type="ECO:0000313" key="4">
    <source>
        <dbReference type="Proteomes" id="UP001281410"/>
    </source>
</evidence>
<dbReference type="Proteomes" id="UP001281410">
    <property type="component" value="Unassembled WGS sequence"/>
</dbReference>
<dbReference type="PANTHER" id="PTHR47723:SF22">
    <property type="entry name" value="RNASE H TYPE-1 DOMAIN-CONTAINING PROTEIN"/>
    <property type="match status" value="1"/>
</dbReference>
<protein>
    <recommendedName>
        <fullName evidence="5">Reverse transcriptase zinc-binding domain-containing protein</fullName>
    </recommendedName>
</protein>
<evidence type="ECO:0000313" key="3">
    <source>
        <dbReference type="EMBL" id="KAK3193141.1"/>
    </source>
</evidence>
<evidence type="ECO:0000259" key="2">
    <source>
        <dbReference type="Pfam" id="PF13966"/>
    </source>
</evidence>
<dbReference type="GO" id="GO:0003676">
    <property type="term" value="F:nucleic acid binding"/>
    <property type="evidence" value="ECO:0007669"/>
    <property type="project" value="InterPro"/>
</dbReference>
<keyword evidence="4" id="KW-1185">Reference proteome</keyword>
<dbReference type="InterPro" id="IPR012337">
    <property type="entry name" value="RNaseH-like_sf"/>
</dbReference>
<dbReference type="EMBL" id="JANJYJ010000008">
    <property type="protein sequence ID" value="KAK3193141.1"/>
    <property type="molecule type" value="Genomic_DNA"/>
</dbReference>
<organism evidence="3 4">
    <name type="scientific">Dipteronia sinensis</name>
    <dbReference type="NCBI Taxonomy" id="43782"/>
    <lineage>
        <taxon>Eukaryota</taxon>
        <taxon>Viridiplantae</taxon>
        <taxon>Streptophyta</taxon>
        <taxon>Embryophyta</taxon>
        <taxon>Tracheophyta</taxon>
        <taxon>Spermatophyta</taxon>
        <taxon>Magnoliopsida</taxon>
        <taxon>eudicotyledons</taxon>
        <taxon>Gunneridae</taxon>
        <taxon>Pentapetalae</taxon>
        <taxon>rosids</taxon>
        <taxon>malvids</taxon>
        <taxon>Sapindales</taxon>
        <taxon>Sapindaceae</taxon>
        <taxon>Hippocastanoideae</taxon>
        <taxon>Acereae</taxon>
        <taxon>Dipteronia</taxon>
    </lineage>
</organism>
<dbReference type="InterPro" id="IPR026960">
    <property type="entry name" value="RVT-Znf"/>
</dbReference>